<keyword evidence="3" id="KW-1185">Reference proteome</keyword>
<dbReference type="AlphaFoldDB" id="A0A2V3IRD4"/>
<dbReference type="Proteomes" id="UP000247409">
    <property type="component" value="Unassembled WGS sequence"/>
</dbReference>
<dbReference type="EMBL" id="NBIV01000083">
    <property type="protein sequence ID" value="PXF44682.1"/>
    <property type="molecule type" value="Genomic_DNA"/>
</dbReference>
<accession>A0A2V3IRD4</accession>
<protein>
    <submittedName>
        <fullName evidence="2">Uncharacterized protein</fullName>
    </submittedName>
</protein>
<evidence type="ECO:0000313" key="2">
    <source>
        <dbReference type="EMBL" id="PXF44682.1"/>
    </source>
</evidence>
<evidence type="ECO:0000313" key="3">
    <source>
        <dbReference type="Proteomes" id="UP000247409"/>
    </source>
</evidence>
<evidence type="ECO:0000256" key="1">
    <source>
        <dbReference type="SAM" id="MobiDB-lite"/>
    </source>
</evidence>
<proteinExistence type="predicted"/>
<comment type="caution">
    <text evidence="2">The sequence shown here is derived from an EMBL/GenBank/DDBJ whole genome shotgun (WGS) entry which is preliminary data.</text>
</comment>
<sequence length="68" mass="7300">MGMHPLSTNMPFAGAMLHLQAHQQPTTRRAAKEESAPAAHEHPSSVTHRGVLVEAATRDYSPSGKVTL</sequence>
<feature type="compositionally biased region" description="Basic and acidic residues" evidence="1">
    <location>
        <begin position="30"/>
        <end position="43"/>
    </location>
</feature>
<name>A0A2V3IRD4_9FLOR</name>
<feature type="region of interest" description="Disordered" evidence="1">
    <location>
        <begin position="14"/>
        <end position="68"/>
    </location>
</feature>
<organism evidence="2 3">
    <name type="scientific">Gracilariopsis chorda</name>
    <dbReference type="NCBI Taxonomy" id="448386"/>
    <lineage>
        <taxon>Eukaryota</taxon>
        <taxon>Rhodophyta</taxon>
        <taxon>Florideophyceae</taxon>
        <taxon>Rhodymeniophycidae</taxon>
        <taxon>Gracilariales</taxon>
        <taxon>Gracilariaceae</taxon>
        <taxon>Gracilariopsis</taxon>
    </lineage>
</organism>
<gene>
    <name evidence="2" type="ORF">BWQ96_05539</name>
</gene>
<reference evidence="2 3" key="1">
    <citation type="journal article" date="2018" name="Mol. Biol. Evol.">
        <title>Analysis of the draft genome of the red seaweed Gracilariopsis chorda provides insights into genome size evolution in Rhodophyta.</title>
        <authorList>
            <person name="Lee J."/>
            <person name="Yang E.C."/>
            <person name="Graf L."/>
            <person name="Yang J.H."/>
            <person name="Qiu H."/>
            <person name="Zel Zion U."/>
            <person name="Chan C.X."/>
            <person name="Stephens T.G."/>
            <person name="Weber A.P.M."/>
            <person name="Boo G.H."/>
            <person name="Boo S.M."/>
            <person name="Kim K.M."/>
            <person name="Shin Y."/>
            <person name="Jung M."/>
            <person name="Lee S.J."/>
            <person name="Yim H.S."/>
            <person name="Lee J.H."/>
            <person name="Bhattacharya D."/>
            <person name="Yoon H.S."/>
        </authorList>
    </citation>
    <scope>NUCLEOTIDE SEQUENCE [LARGE SCALE GENOMIC DNA]</scope>
    <source>
        <strain evidence="2 3">SKKU-2015</strain>
        <tissue evidence="2">Whole body</tissue>
    </source>
</reference>